<dbReference type="Gene3D" id="3.30.560.10">
    <property type="entry name" value="Glucose Oxidase, domain 3"/>
    <property type="match status" value="1"/>
</dbReference>
<accession>A0A6V7GVW8</accession>
<comment type="caution">
    <text evidence="3">The sequence shown here is derived from an EMBL/GenBank/DDBJ whole genome shotgun (WGS) entry which is preliminary data.</text>
</comment>
<feature type="non-terminal residue" evidence="3">
    <location>
        <position position="192"/>
    </location>
</feature>
<dbReference type="GO" id="GO:0016614">
    <property type="term" value="F:oxidoreductase activity, acting on CH-OH group of donors"/>
    <property type="evidence" value="ECO:0007669"/>
    <property type="project" value="InterPro"/>
</dbReference>
<evidence type="ECO:0000313" key="3">
    <source>
        <dbReference type="EMBL" id="CAD1469453.1"/>
    </source>
</evidence>
<dbReference type="PANTHER" id="PTHR11552">
    <property type="entry name" value="GLUCOSE-METHANOL-CHOLINE GMC OXIDOREDUCTASE"/>
    <property type="match status" value="1"/>
</dbReference>
<dbReference type="Gene3D" id="3.50.50.60">
    <property type="entry name" value="FAD/NAD(P)-binding domain"/>
    <property type="match status" value="1"/>
</dbReference>
<sequence length="192" mass="22317">DSVFDIWAFKNLLSHQQVMGGSSTINLMMYIRGNARDYDEWAEEGNYGWSYEEVLPYFLKSENNKNLEIVEENPHYHSQGGYQSVQRFPYNDINNDILLQAWQELGYELVDINAKTQLGVMNLQTTSANGTRQSTNKAFIQPIRCKRKNLNIKTESYVTKLLVDKKMKRVIGVEYASESNRTKLNRVFAKKE</sequence>
<comment type="similarity">
    <text evidence="1">Belongs to the GMC oxidoreductase family.</text>
</comment>
<dbReference type="InterPro" id="IPR000172">
    <property type="entry name" value="GMC_OxRdtase_N"/>
</dbReference>
<dbReference type="EMBL" id="CAJDYZ010002457">
    <property type="protein sequence ID" value="CAD1469453.1"/>
    <property type="molecule type" value="Genomic_DNA"/>
</dbReference>
<dbReference type="Pfam" id="PF00732">
    <property type="entry name" value="GMC_oxred_N"/>
    <property type="match status" value="1"/>
</dbReference>
<dbReference type="OrthoDB" id="269227at2759"/>
<dbReference type="InterPro" id="IPR036188">
    <property type="entry name" value="FAD/NAD-bd_sf"/>
</dbReference>
<evidence type="ECO:0000259" key="2">
    <source>
        <dbReference type="Pfam" id="PF00732"/>
    </source>
</evidence>
<name>A0A6V7GVW8_9HYME</name>
<dbReference type="AlphaFoldDB" id="A0A6V7GVW8"/>
<organism evidence="3 4">
    <name type="scientific">Heterotrigona itama</name>
    <dbReference type="NCBI Taxonomy" id="395501"/>
    <lineage>
        <taxon>Eukaryota</taxon>
        <taxon>Metazoa</taxon>
        <taxon>Ecdysozoa</taxon>
        <taxon>Arthropoda</taxon>
        <taxon>Hexapoda</taxon>
        <taxon>Insecta</taxon>
        <taxon>Pterygota</taxon>
        <taxon>Neoptera</taxon>
        <taxon>Endopterygota</taxon>
        <taxon>Hymenoptera</taxon>
        <taxon>Apocrita</taxon>
        <taxon>Aculeata</taxon>
        <taxon>Apoidea</taxon>
        <taxon>Anthophila</taxon>
        <taxon>Apidae</taxon>
        <taxon>Heterotrigona</taxon>
    </lineage>
</organism>
<gene>
    <name evidence="3" type="ORF">MHI_LOCUS126434</name>
</gene>
<evidence type="ECO:0000313" key="4">
    <source>
        <dbReference type="Proteomes" id="UP000752696"/>
    </source>
</evidence>
<proteinExistence type="inferred from homology"/>
<keyword evidence="4" id="KW-1185">Reference proteome</keyword>
<dbReference type="PANTHER" id="PTHR11552:SF154">
    <property type="entry name" value="FI04917P"/>
    <property type="match status" value="1"/>
</dbReference>
<dbReference type="Proteomes" id="UP000752696">
    <property type="component" value="Unassembled WGS sequence"/>
</dbReference>
<feature type="non-terminal residue" evidence="3">
    <location>
        <position position="1"/>
    </location>
</feature>
<dbReference type="InterPro" id="IPR012132">
    <property type="entry name" value="GMC_OxRdtase"/>
</dbReference>
<evidence type="ECO:0000256" key="1">
    <source>
        <dbReference type="ARBA" id="ARBA00010790"/>
    </source>
</evidence>
<reference evidence="3" key="1">
    <citation type="submission" date="2020-07" db="EMBL/GenBank/DDBJ databases">
        <authorList>
            <person name="Nazaruddin N."/>
        </authorList>
    </citation>
    <scope>NUCLEOTIDE SEQUENCE</scope>
</reference>
<protein>
    <recommendedName>
        <fullName evidence="2">Glucose-methanol-choline oxidoreductase N-terminal domain-containing protein</fullName>
    </recommendedName>
</protein>
<feature type="domain" description="Glucose-methanol-choline oxidoreductase N-terminal" evidence="2">
    <location>
        <begin position="17"/>
        <end position="187"/>
    </location>
</feature>
<dbReference type="SUPFAM" id="SSF51905">
    <property type="entry name" value="FAD/NAD(P)-binding domain"/>
    <property type="match status" value="1"/>
</dbReference>
<dbReference type="GO" id="GO:0050660">
    <property type="term" value="F:flavin adenine dinucleotide binding"/>
    <property type="evidence" value="ECO:0007669"/>
    <property type="project" value="InterPro"/>
</dbReference>